<evidence type="ECO:0000256" key="1">
    <source>
        <dbReference type="SAM" id="MobiDB-lite"/>
    </source>
</evidence>
<protein>
    <submittedName>
        <fullName evidence="2">Uncharacterized protein</fullName>
    </submittedName>
</protein>
<feature type="compositionally biased region" description="Polar residues" evidence="1">
    <location>
        <begin position="98"/>
        <end position="119"/>
    </location>
</feature>
<feature type="compositionally biased region" description="Basic and acidic residues" evidence="1">
    <location>
        <begin position="85"/>
        <end position="96"/>
    </location>
</feature>
<organism evidence="2 3">
    <name type="scientific">Bondarzewia mesenterica</name>
    <dbReference type="NCBI Taxonomy" id="1095465"/>
    <lineage>
        <taxon>Eukaryota</taxon>
        <taxon>Fungi</taxon>
        <taxon>Dikarya</taxon>
        <taxon>Basidiomycota</taxon>
        <taxon>Agaricomycotina</taxon>
        <taxon>Agaricomycetes</taxon>
        <taxon>Russulales</taxon>
        <taxon>Bondarzewiaceae</taxon>
        <taxon>Bondarzewia</taxon>
    </lineage>
</organism>
<feature type="compositionally biased region" description="Acidic residues" evidence="1">
    <location>
        <begin position="54"/>
        <end position="70"/>
    </location>
</feature>
<feature type="compositionally biased region" description="Polar residues" evidence="1">
    <location>
        <begin position="1"/>
        <end position="10"/>
    </location>
</feature>
<gene>
    <name evidence="2" type="ORF">EW146_g3720</name>
</gene>
<evidence type="ECO:0000313" key="2">
    <source>
        <dbReference type="EMBL" id="THH17020.1"/>
    </source>
</evidence>
<dbReference type="AlphaFoldDB" id="A0A4S4M2I9"/>
<sequence length="247" mass="26322">MNISTDSSLTGALEDKPLLARRPCNTTLDREISSSAETIQQKRMKGSRKRVSDEDSDEGGDDLPEGEGCGDEGNGDRSPLLKKRRVDDTKTAELDKGGSSTASQQAEGEAPPTTNNTLQDGRLEVFFLEPLPMPQTALLSGSRAGAALVHGRSSLHAASSSVHTSRGGQMMVVADGRMREKMHVGGGAGATDEILSEEYAPDPSVLFIFLFPPLTVDCLYVPRLCALHPLIDSSNVHSPSPKLVQVP</sequence>
<reference evidence="2 3" key="1">
    <citation type="submission" date="2019-02" db="EMBL/GenBank/DDBJ databases">
        <title>Genome sequencing of the rare red list fungi Bondarzewia mesenterica.</title>
        <authorList>
            <person name="Buettner E."/>
            <person name="Kellner H."/>
        </authorList>
    </citation>
    <scope>NUCLEOTIDE SEQUENCE [LARGE SCALE GENOMIC DNA]</scope>
    <source>
        <strain evidence="2 3">DSM 108281</strain>
    </source>
</reference>
<comment type="caution">
    <text evidence="2">The sequence shown here is derived from an EMBL/GenBank/DDBJ whole genome shotgun (WGS) entry which is preliminary data.</text>
</comment>
<evidence type="ECO:0000313" key="3">
    <source>
        <dbReference type="Proteomes" id="UP000310158"/>
    </source>
</evidence>
<accession>A0A4S4M2I9</accession>
<dbReference type="Proteomes" id="UP000310158">
    <property type="component" value="Unassembled WGS sequence"/>
</dbReference>
<proteinExistence type="predicted"/>
<name>A0A4S4M2I9_9AGAM</name>
<keyword evidence="3" id="KW-1185">Reference proteome</keyword>
<feature type="region of interest" description="Disordered" evidence="1">
    <location>
        <begin position="1"/>
        <end position="119"/>
    </location>
</feature>
<dbReference type="EMBL" id="SGPL01000130">
    <property type="protein sequence ID" value="THH17020.1"/>
    <property type="molecule type" value="Genomic_DNA"/>
</dbReference>